<dbReference type="RefSeq" id="WP_190478514.1">
    <property type="nucleotide sequence ID" value="NZ_JACOFT010000002.1"/>
</dbReference>
<name>A0ABR6XFE0_9BURK</name>
<accession>A0ABR6XFE0</accession>
<organism evidence="1 2">
    <name type="scientific">Undibacterium aquatile</name>
    <dbReference type="NCBI Taxonomy" id="1537398"/>
    <lineage>
        <taxon>Bacteria</taxon>
        <taxon>Pseudomonadati</taxon>
        <taxon>Pseudomonadota</taxon>
        <taxon>Betaproteobacteria</taxon>
        <taxon>Burkholderiales</taxon>
        <taxon>Oxalobacteraceae</taxon>
        <taxon>Undibacterium</taxon>
    </lineage>
</organism>
<evidence type="ECO:0008006" key="3">
    <source>
        <dbReference type="Google" id="ProtNLM"/>
    </source>
</evidence>
<protein>
    <recommendedName>
        <fullName evidence="3">Chemoreceptor zinc-binding protein</fullName>
    </recommendedName>
</protein>
<evidence type="ECO:0000313" key="2">
    <source>
        <dbReference type="Proteomes" id="UP000637632"/>
    </source>
</evidence>
<proteinExistence type="predicted"/>
<sequence>MLHHSMLATIDSAAASIHAVEGHIPRKNINFSLIGVFPIKKLADWMLNHFFSRLNNHFSRIAKESASVCFELEGIAFGIDRMPIDECIDENGRIWDKLESIKQSSKMIKKHVEKMLVNFSDTQRALELKATLEQVSGVMSELYAMANHAQWKITEHDANLYQVQHLYSASSKKDAEAMLDKIMGMPG</sequence>
<evidence type="ECO:0000313" key="1">
    <source>
        <dbReference type="EMBL" id="MBC3811315.1"/>
    </source>
</evidence>
<dbReference type="EMBL" id="JACOFT010000002">
    <property type="protein sequence ID" value="MBC3811315.1"/>
    <property type="molecule type" value="Genomic_DNA"/>
</dbReference>
<keyword evidence="2" id="KW-1185">Reference proteome</keyword>
<gene>
    <name evidence="1" type="ORF">H8K26_07655</name>
</gene>
<reference evidence="1 2" key="1">
    <citation type="submission" date="2020-08" db="EMBL/GenBank/DDBJ databases">
        <title>Novel species isolated from subtropical streams in China.</title>
        <authorList>
            <person name="Lu H."/>
        </authorList>
    </citation>
    <scope>NUCLEOTIDE SEQUENCE [LARGE SCALE GENOMIC DNA]</scope>
    <source>
        <strain evidence="1 2">CCTCC AB 2015119</strain>
    </source>
</reference>
<dbReference type="Proteomes" id="UP000637632">
    <property type="component" value="Unassembled WGS sequence"/>
</dbReference>
<comment type="caution">
    <text evidence="1">The sequence shown here is derived from an EMBL/GenBank/DDBJ whole genome shotgun (WGS) entry which is preliminary data.</text>
</comment>